<evidence type="ECO:0000313" key="2">
    <source>
        <dbReference type="Proteomes" id="UP000267821"/>
    </source>
</evidence>
<sequence>MCLRVIEQFSVCRCVYYVHGVDQCNSYGMRGHYIQDKVVLVGHACKKHSYGMTSSQTSSSQS</sequence>
<protein>
    <submittedName>
        <fullName evidence="1">Uncharacterized protein</fullName>
    </submittedName>
</protein>
<dbReference type="OrthoDB" id="5355526at2759"/>
<proteinExistence type="predicted"/>
<dbReference type="AlphaFoldDB" id="A0A3N4LRD9"/>
<dbReference type="STRING" id="1051890.A0A3N4LRD9"/>
<accession>A0A3N4LRD9</accession>
<reference evidence="1 2" key="1">
    <citation type="journal article" date="2018" name="Nat. Ecol. Evol.">
        <title>Pezizomycetes genomes reveal the molecular basis of ectomycorrhizal truffle lifestyle.</title>
        <authorList>
            <person name="Murat C."/>
            <person name="Payen T."/>
            <person name="Noel B."/>
            <person name="Kuo A."/>
            <person name="Morin E."/>
            <person name="Chen J."/>
            <person name="Kohler A."/>
            <person name="Krizsan K."/>
            <person name="Balestrini R."/>
            <person name="Da Silva C."/>
            <person name="Montanini B."/>
            <person name="Hainaut M."/>
            <person name="Levati E."/>
            <person name="Barry K.W."/>
            <person name="Belfiori B."/>
            <person name="Cichocki N."/>
            <person name="Clum A."/>
            <person name="Dockter R.B."/>
            <person name="Fauchery L."/>
            <person name="Guy J."/>
            <person name="Iotti M."/>
            <person name="Le Tacon F."/>
            <person name="Lindquist E.A."/>
            <person name="Lipzen A."/>
            <person name="Malagnac F."/>
            <person name="Mello A."/>
            <person name="Molinier V."/>
            <person name="Miyauchi S."/>
            <person name="Poulain J."/>
            <person name="Riccioni C."/>
            <person name="Rubini A."/>
            <person name="Sitrit Y."/>
            <person name="Splivallo R."/>
            <person name="Traeger S."/>
            <person name="Wang M."/>
            <person name="Zifcakova L."/>
            <person name="Wipf D."/>
            <person name="Zambonelli A."/>
            <person name="Paolocci F."/>
            <person name="Nowrousian M."/>
            <person name="Ottonello S."/>
            <person name="Baldrian P."/>
            <person name="Spatafora J.W."/>
            <person name="Henrissat B."/>
            <person name="Nagy L.G."/>
            <person name="Aury J.M."/>
            <person name="Wincker P."/>
            <person name="Grigoriev I.V."/>
            <person name="Bonfante P."/>
            <person name="Martin F.M."/>
        </authorList>
    </citation>
    <scope>NUCLEOTIDE SEQUENCE [LARGE SCALE GENOMIC DNA]</scope>
    <source>
        <strain evidence="1 2">ATCC MYA-4762</strain>
    </source>
</reference>
<feature type="non-terminal residue" evidence="1">
    <location>
        <position position="62"/>
    </location>
</feature>
<gene>
    <name evidence="1" type="ORF">L211DRAFT_762797</name>
</gene>
<dbReference type="EMBL" id="ML121538">
    <property type="protein sequence ID" value="RPB25426.1"/>
    <property type="molecule type" value="Genomic_DNA"/>
</dbReference>
<dbReference type="InParanoid" id="A0A3N4LRD9"/>
<dbReference type="Proteomes" id="UP000267821">
    <property type="component" value="Unassembled WGS sequence"/>
</dbReference>
<keyword evidence="2" id="KW-1185">Reference proteome</keyword>
<name>A0A3N4LRD9_9PEZI</name>
<evidence type="ECO:0000313" key="1">
    <source>
        <dbReference type="EMBL" id="RPB25426.1"/>
    </source>
</evidence>
<organism evidence="1 2">
    <name type="scientific">Terfezia boudieri ATCC MYA-4762</name>
    <dbReference type="NCBI Taxonomy" id="1051890"/>
    <lineage>
        <taxon>Eukaryota</taxon>
        <taxon>Fungi</taxon>
        <taxon>Dikarya</taxon>
        <taxon>Ascomycota</taxon>
        <taxon>Pezizomycotina</taxon>
        <taxon>Pezizomycetes</taxon>
        <taxon>Pezizales</taxon>
        <taxon>Pezizaceae</taxon>
        <taxon>Terfezia</taxon>
    </lineage>
</organism>